<organism evidence="6 7">
    <name type="scientific">Phytophthora cactorum</name>
    <dbReference type="NCBI Taxonomy" id="29920"/>
    <lineage>
        <taxon>Eukaryota</taxon>
        <taxon>Sar</taxon>
        <taxon>Stramenopiles</taxon>
        <taxon>Oomycota</taxon>
        <taxon>Peronosporomycetes</taxon>
        <taxon>Peronosporales</taxon>
        <taxon>Peronosporaceae</taxon>
        <taxon>Phytophthora</taxon>
    </lineage>
</organism>
<keyword evidence="3" id="KW-0964">Secreted</keyword>
<proteinExistence type="inferred from homology"/>
<evidence type="ECO:0000313" key="7">
    <source>
        <dbReference type="Proteomes" id="UP000697107"/>
    </source>
</evidence>
<comment type="caution">
    <text evidence="6">The sequence shown here is derived from an EMBL/GenBank/DDBJ whole genome shotgun (WGS) entry which is preliminary data.</text>
</comment>
<dbReference type="Pfam" id="PF05630">
    <property type="entry name" value="NPP1"/>
    <property type="match status" value="2"/>
</dbReference>
<dbReference type="InterPro" id="IPR008701">
    <property type="entry name" value="NPP1"/>
</dbReference>
<evidence type="ECO:0000256" key="4">
    <source>
        <dbReference type="ARBA" id="ARBA00023026"/>
    </source>
</evidence>
<protein>
    <recommendedName>
        <fullName evidence="8">Necrosis inducing protein</fullName>
    </recommendedName>
</protein>
<dbReference type="PANTHER" id="PTHR33657">
    <property type="entry name" value="DOMAIN PROTEIN, PUTATIVE (AFU_ORTHOLOGUE AFUA_5G00600)-RELATED"/>
    <property type="match status" value="1"/>
</dbReference>
<evidence type="ECO:0000256" key="1">
    <source>
        <dbReference type="ARBA" id="ARBA00004613"/>
    </source>
</evidence>
<dbReference type="VEuPathDB" id="FungiDB:PC110_g6554"/>
<feature type="chain" id="PRO_5035880384" description="Necrosis inducing protein" evidence="5">
    <location>
        <begin position="21"/>
        <end position="223"/>
    </location>
</feature>
<reference evidence="6" key="1">
    <citation type="submission" date="2018-10" db="EMBL/GenBank/DDBJ databases">
        <title>Effector identification in a new, highly contiguous assembly of the strawberry crown rot pathogen Phytophthora cactorum.</title>
        <authorList>
            <person name="Armitage A.D."/>
            <person name="Nellist C.F."/>
            <person name="Bates H."/>
            <person name="Vickerstaff R.J."/>
            <person name="Harrison R.J."/>
        </authorList>
    </citation>
    <scope>NUCLEOTIDE SEQUENCE</scope>
    <source>
        <strain evidence="6">P415</strain>
    </source>
</reference>
<dbReference type="VEuPathDB" id="FungiDB:PC110_g6555"/>
<dbReference type="Proteomes" id="UP000697107">
    <property type="component" value="Unassembled WGS sequence"/>
</dbReference>
<evidence type="ECO:0000313" key="6">
    <source>
        <dbReference type="EMBL" id="KAG2963145.1"/>
    </source>
</evidence>
<dbReference type="PANTHER" id="PTHR33657:SF8">
    <property type="entry name" value="DOMAIN PROTEIN, PUTATIVE (AFU_ORTHOLOGUE AFUA_5G00600)-RELATED"/>
    <property type="match status" value="1"/>
</dbReference>
<evidence type="ECO:0000256" key="3">
    <source>
        <dbReference type="ARBA" id="ARBA00022525"/>
    </source>
</evidence>
<comment type="similarity">
    <text evidence="2">Belongs to the Necrosis inducing protein (NPP1) family.</text>
</comment>
<evidence type="ECO:0008006" key="8">
    <source>
        <dbReference type="Google" id="ProtNLM"/>
    </source>
</evidence>
<dbReference type="EMBL" id="RCML01001368">
    <property type="protein sequence ID" value="KAG2963145.1"/>
    <property type="molecule type" value="Genomic_DNA"/>
</dbReference>
<comment type="subcellular location">
    <subcellularLocation>
        <location evidence="1">Secreted</location>
    </subcellularLocation>
</comment>
<gene>
    <name evidence="6" type="ORF">PC118_g21041</name>
</gene>
<evidence type="ECO:0000256" key="2">
    <source>
        <dbReference type="ARBA" id="ARBA00009520"/>
    </source>
</evidence>
<keyword evidence="5" id="KW-0732">Signal</keyword>
<sequence>MNLRALATTLLTALVVCVTATVDYDKVEPFPQPEPATISENAVVKFKPQLHCSKLEYCVSYPTVNTAGEVTGGLKGASGNDACTRAPLGSQTYGRAGWYKDSCTLGTSPKAFIWVSLQDVMTGRTWPCGLTIPIWGRRRLVEDSTTLKFMAPTLLFALKSGLPCVLCIWASPIFDGEYQDLIMWEQITDAARVALNDDNNFGRAEVPFSDKYYEDHLDNAWTF</sequence>
<keyword evidence="4" id="KW-0843">Virulence</keyword>
<name>A0A8T1F6W5_9STRA</name>
<feature type="signal peptide" evidence="5">
    <location>
        <begin position="1"/>
        <end position="20"/>
    </location>
</feature>
<evidence type="ECO:0000256" key="5">
    <source>
        <dbReference type="SAM" id="SignalP"/>
    </source>
</evidence>
<dbReference type="AlphaFoldDB" id="A0A8T1F6W5"/>
<dbReference type="GO" id="GO:0005576">
    <property type="term" value="C:extracellular region"/>
    <property type="evidence" value="ECO:0007669"/>
    <property type="project" value="UniProtKB-SubCell"/>
</dbReference>
<accession>A0A8T1F6W5</accession>